<evidence type="ECO:0000256" key="1">
    <source>
        <dbReference type="SAM" id="MobiDB-lite"/>
    </source>
</evidence>
<sequence>MLALALLSTHYAYLPERVFPSAFPSALTPGPRKGGKSKTPPLRGLSSPASTSQKRHPGVPVTPTCPLTAQSGCRQSLPEPHTQNPRSQLWSLKPKLSLLPISHLVCLQDLPGVLPKEVMPEKTA</sequence>
<protein>
    <submittedName>
        <fullName evidence="3">Uncharacterized protein LOC113926439 isoform X2</fullName>
    </submittedName>
</protein>
<keyword evidence="2" id="KW-1185">Reference proteome</keyword>
<name>A0A6J2DN43_ZALCA</name>
<gene>
    <name evidence="3" type="primary">LOC113926439</name>
</gene>
<evidence type="ECO:0000313" key="2">
    <source>
        <dbReference type="Proteomes" id="UP000515165"/>
    </source>
</evidence>
<dbReference type="Proteomes" id="UP000515165">
    <property type="component" value="Chromosome 7"/>
</dbReference>
<feature type="region of interest" description="Disordered" evidence="1">
    <location>
        <begin position="24"/>
        <end position="88"/>
    </location>
</feature>
<dbReference type="AlphaFoldDB" id="A0A6J2DN43"/>
<evidence type="ECO:0000313" key="3">
    <source>
        <dbReference type="RefSeq" id="XP_027457111.1"/>
    </source>
</evidence>
<accession>A0A6J2DN43</accession>
<reference evidence="3" key="1">
    <citation type="submission" date="2025-08" db="UniProtKB">
        <authorList>
            <consortium name="RefSeq"/>
        </authorList>
    </citation>
    <scope>IDENTIFICATION</scope>
    <source>
        <tissue evidence="3">Blood</tissue>
    </source>
</reference>
<dbReference type="GeneID" id="113926439"/>
<proteinExistence type="predicted"/>
<dbReference type="RefSeq" id="XP_027457111.1">
    <property type="nucleotide sequence ID" value="XM_027601310.1"/>
</dbReference>
<organism evidence="2 3">
    <name type="scientific">Zalophus californianus</name>
    <name type="common">California sealion</name>
    <dbReference type="NCBI Taxonomy" id="9704"/>
    <lineage>
        <taxon>Eukaryota</taxon>
        <taxon>Metazoa</taxon>
        <taxon>Chordata</taxon>
        <taxon>Craniata</taxon>
        <taxon>Vertebrata</taxon>
        <taxon>Euteleostomi</taxon>
        <taxon>Mammalia</taxon>
        <taxon>Eutheria</taxon>
        <taxon>Laurasiatheria</taxon>
        <taxon>Carnivora</taxon>
        <taxon>Caniformia</taxon>
        <taxon>Pinnipedia</taxon>
        <taxon>Otariidae</taxon>
        <taxon>Zalophus</taxon>
    </lineage>
</organism>
<feature type="compositionally biased region" description="Polar residues" evidence="1">
    <location>
        <begin position="65"/>
        <end position="74"/>
    </location>
</feature>